<dbReference type="PANTHER" id="PTHR12526:SF630">
    <property type="entry name" value="GLYCOSYLTRANSFERASE"/>
    <property type="match status" value="1"/>
</dbReference>
<dbReference type="PANTHER" id="PTHR12526">
    <property type="entry name" value="GLYCOSYLTRANSFERASE"/>
    <property type="match status" value="1"/>
</dbReference>
<evidence type="ECO:0000313" key="3">
    <source>
        <dbReference type="EMBL" id="TYB80171.1"/>
    </source>
</evidence>
<keyword evidence="4" id="KW-1185">Reference proteome</keyword>
<reference evidence="3 4" key="1">
    <citation type="submission" date="2019-08" db="EMBL/GenBank/DDBJ databases">
        <title>Genomes of Antarctic Bizionia species.</title>
        <authorList>
            <person name="Bowman J.P."/>
        </authorList>
    </citation>
    <scope>NUCLEOTIDE SEQUENCE [LARGE SCALE GENOMIC DNA]</scope>
    <source>
        <strain evidence="3 4">HFD</strain>
    </source>
</reference>
<dbReference type="InterPro" id="IPR028098">
    <property type="entry name" value="Glyco_trans_4-like_N"/>
</dbReference>
<feature type="domain" description="Glycosyltransferase subfamily 4-like N-terminal" evidence="2">
    <location>
        <begin position="49"/>
        <end position="171"/>
    </location>
</feature>
<dbReference type="Proteomes" id="UP000323324">
    <property type="component" value="Unassembled WGS sequence"/>
</dbReference>
<dbReference type="AlphaFoldDB" id="A0A8H2LPR7"/>
<dbReference type="InterPro" id="IPR001296">
    <property type="entry name" value="Glyco_trans_1"/>
</dbReference>
<evidence type="ECO:0000313" key="4">
    <source>
        <dbReference type="Proteomes" id="UP000323324"/>
    </source>
</evidence>
<sequence length="370" mass="41644">MNIALLSPSKNPYSETFIQAHKNLLSGNVFYYYGTKGNIQLESQSQLVSKIQRLRYKVCQKLCRKPYSYTNNRSVLQSLKKNKIDVVLVEYGEHAFQLKEMLEDSKLPFVVHFHGYDASVQKTLEHCNFYEEVFKLASKIVVVSKIMGARLMQWGCPESKIIWTPCGPNLEFAKVVPFFKTQQFIAIGRFTDKKAPYYTILAFAEVVKVFPKATLVMAGQGELFNVCLNIIKYLNLEQNVKLVGVISPEVYRDYLETSIAFVQHSVTANNGDMEGTPVAVTEASLAGLPVISTQHGGIPDVIINKKTGLLVKEHDVHGMAAAMITVLEDLEFAKQLGANGKINISSHYTLVRHIEQLNLVLEEAYKNNKE</sequence>
<name>A0A8H2LPR7_9FLAO</name>
<organism evidence="3 4">
    <name type="scientific">Bizionia saleffrena</name>
    <dbReference type="NCBI Taxonomy" id="291189"/>
    <lineage>
        <taxon>Bacteria</taxon>
        <taxon>Pseudomonadati</taxon>
        <taxon>Bacteroidota</taxon>
        <taxon>Flavobacteriia</taxon>
        <taxon>Flavobacteriales</taxon>
        <taxon>Flavobacteriaceae</taxon>
        <taxon>Bizionia</taxon>
    </lineage>
</organism>
<dbReference type="Gene3D" id="3.40.50.2000">
    <property type="entry name" value="Glycogen Phosphorylase B"/>
    <property type="match status" value="2"/>
</dbReference>
<evidence type="ECO:0000259" key="1">
    <source>
        <dbReference type="Pfam" id="PF00534"/>
    </source>
</evidence>
<dbReference type="GO" id="GO:0016757">
    <property type="term" value="F:glycosyltransferase activity"/>
    <property type="evidence" value="ECO:0007669"/>
    <property type="project" value="InterPro"/>
</dbReference>
<proteinExistence type="predicted"/>
<feature type="domain" description="Glycosyl transferase family 1" evidence="1">
    <location>
        <begin position="180"/>
        <end position="341"/>
    </location>
</feature>
<dbReference type="Pfam" id="PF00534">
    <property type="entry name" value="Glycos_transf_1"/>
    <property type="match status" value="1"/>
</dbReference>
<accession>A0A8H2LPR7</accession>
<comment type="caution">
    <text evidence="3">The sequence shown here is derived from an EMBL/GenBank/DDBJ whole genome shotgun (WGS) entry which is preliminary data.</text>
</comment>
<evidence type="ECO:0000259" key="2">
    <source>
        <dbReference type="Pfam" id="PF13439"/>
    </source>
</evidence>
<dbReference type="Pfam" id="PF13439">
    <property type="entry name" value="Glyco_transf_4"/>
    <property type="match status" value="1"/>
</dbReference>
<dbReference type="SUPFAM" id="SSF53756">
    <property type="entry name" value="UDP-Glycosyltransferase/glycogen phosphorylase"/>
    <property type="match status" value="1"/>
</dbReference>
<dbReference type="RefSeq" id="WP_148368063.1">
    <property type="nucleotide sequence ID" value="NZ_VSKM01000001.1"/>
</dbReference>
<keyword evidence="3" id="KW-0808">Transferase</keyword>
<protein>
    <submittedName>
        <fullName evidence="3">Colanic acid biosynthesis glycosyltransferase WcaL</fullName>
    </submittedName>
</protein>
<gene>
    <name evidence="3" type="ORF">ES676_00440</name>
</gene>
<dbReference type="EMBL" id="VSKM01000001">
    <property type="protein sequence ID" value="TYB80171.1"/>
    <property type="molecule type" value="Genomic_DNA"/>
</dbReference>